<proteinExistence type="predicted"/>
<evidence type="ECO:0000313" key="3">
    <source>
        <dbReference type="Proteomes" id="UP000636479"/>
    </source>
</evidence>
<feature type="compositionally biased region" description="Low complexity" evidence="1">
    <location>
        <begin position="1"/>
        <end position="16"/>
    </location>
</feature>
<dbReference type="RefSeq" id="XP_037212990.1">
    <property type="nucleotide sequence ID" value="XM_037370609.1"/>
</dbReference>
<reference evidence="2" key="1">
    <citation type="submission" date="2020-05" db="EMBL/GenBank/DDBJ databases">
        <title>Mycena genomes resolve the evolution of fungal bioluminescence.</title>
        <authorList>
            <person name="Tsai I.J."/>
        </authorList>
    </citation>
    <scope>NUCLEOTIDE SEQUENCE</scope>
    <source>
        <strain evidence="2">171206Taipei</strain>
    </source>
</reference>
<organism evidence="2 3">
    <name type="scientific">Mycena indigotica</name>
    <dbReference type="NCBI Taxonomy" id="2126181"/>
    <lineage>
        <taxon>Eukaryota</taxon>
        <taxon>Fungi</taxon>
        <taxon>Dikarya</taxon>
        <taxon>Basidiomycota</taxon>
        <taxon>Agaricomycotina</taxon>
        <taxon>Agaricomycetes</taxon>
        <taxon>Agaricomycetidae</taxon>
        <taxon>Agaricales</taxon>
        <taxon>Marasmiineae</taxon>
        <taxon>Mycenaceae</taxon>
        <taxon>Mycena</taxon>
    </lineage>
</organism>
<evidence type="ECO:0000256" key="1">
    <source>
        <dbReference type="SAM" id="MobiDB-lite"/>
    </source>
</evidence>
<protein>
    <submittedName>
        <fullName evidence="2">Uncharacterized protein</fullName>
    </submittedName>
</protein>
<dbReference type="GeneID" id="59353125"/>
<sequence>MIPPASHSSSPPTSMSGARPSPPSIQAAHAMSANGATIAMKSSTLALPCSNSKALITTTRTGGRRTGMHIGSRLLGLTSQSLREGSGAVFPLNMPRISLAVERRERQLSEPIFTTYLPLIHEILNFSPPLMPYRPLGTCFISTALELARRRGRALWLASKHRHIARAGQTTQASSPVSVQEIRDAQPKYNERSYCCSTTPPRLKLQRRQHTPQSNIIVTPSFTTSSPFPRRSLHHPHDRLEILSGFGKSRAPRRPQRVRHISSSTAAIALASVYPCIPCYSTSTQFFQLRHSRGKTAVERVFSCGRMRGVDDVSASKGYICD</sequence>
<dbReference type="AlphaFoldDB" id="A0A8H6VSU1"/>
<name>A0A8H6VSU1_9AGAR</name>
<dbReference type="EMBL" id="JACAZF010000019">
    <property type="protein sequence ID" value="KAF7288768.1"/>
    <property type="molecule type" value="Genomic_DNA"/>
</dbReference>
<gene>
    <name evidence="2" type="ORF">MIND_01422400</name>
</gene>
<dbReference type="Proteomes" id="UP000636479">
    <property type="component" value="Unassembled WGS sequence"/>
</dbReference>
<accession>A0A8H6VSU1</accession>
<comment type="caution">
    <text evidence="2">The sequence shown here is derived from an EMBL/GenBank/DDBJ whole genome shotgun (WGS) entry which is preliminary data.</text>
</comment>
<keyword evidence="3" id="KW-1185">Reference proteome</keyword>
<feature type="region of interest" description="Disordered" evidence="1">
    <location>
        <begin position="1"/>
        <end position="26"/>
    </location>
</feature>
<evidence type="ECO:0000313" key="2">
    <source>
        <dbReference type="EMBL" id="KAF7288768.1"/>
    </source>
</evidence>